<evidence type="ECO:0000313" key="2">
    <source>
        <dbReference type="EMBL" id="NEC61112.1"/>
    </source>
</evidence>
<dbReference type="Proteomes" id="UP000470404">
    <property type="component" value="Unassembled WGS sequence"/>
</dbReference>
<dbReference type="PRINTS" id="PR00081">
    <property type="entry name" value="GDHRDH"/>
</dbReference>
<dbReference type="Gene3D" id="3.40.50.720">
    <property type="entry name" value="NAD(P)-binding Rossmann-like Domain"/>
    <property type="match status" value="1"/>
</dbReference>
<dbReference type="CDD" id="cd05233">
    <property type="entry name" value="SDR_c"/>
    <property type="match status" value="1"/>
</dbReference>
<gene>
    <name evidence="2" type="ORF">G3I59_37335</name>
</gene>
<dbReference type="SUPFAM" id="SSF51735">
    <property type="entry name" value="NAD(P)-binding Rossmann-fold domains"/>
    <property type="match status" value="1"/>
</dbReference>
<accession>A0ABX0C6Q3</accession>
<comment type="similarity">
    <text evidence="1">Belongs to the short-chain dehydrogenases/reductases (SDR) family.</text>
</comment>
<evidence type="ECO:0000256" key="1">
    <source>
        <dbReference type="ARBA" id="ARBA00006484"/>
    </source>
</evidence>
<dbReference type="RefSeq" id="WP_067587585.1">
    <property type="nucleotide sequence ID" value="NZ_JAAGNC010000189.1"/>
</dbReference>
<dbReference type="Pfam" id="PF13561">
    <property type="entry name" value="adh_short_C2"/>
    <property type="match status" value="1"/>
</dbReference>
<dbReference type="InterPro" id="IPR036291">
    <property type="entry name" value="NAD(P)-bd_dom_sf"/>
</dbReference>
<sequence length="267" mass="28355">MDRLAGKVAVVIGAGQSPGESIGNGRATTIRFLEEGASVLAVDRDLDSARETVEMAGAGVGEAFQADVRQSDSLQAAVRSAMDRWGRIDILHYNVGVSLAGGDQPLEEITDEAFDRVMSINLRGAVMVAKYVEPIMRAQRSGVILNVASMSAIETSTSLVTYRASKAGMIAFTQQLAIRNAEYGVRANVILPGRMETAMAVDTRARLTGRPREELMAERRGQVPLQGRAGTGWDIGNAAVFLASDEAGYITGVSLPVDGGTLVKIGW</sequence>
<dbReference type="PRINTS" id="PR00080">
    <property type="entry name" value="SDRFAMILY"/>
</dbReference>
<name>A0ABX0C6Q3_9PSEU</name>
<reference evidence="2 3" key="1">
    <citation type="submission" date="2020-01" db="EMBL/GenBank/DDBJ databases">
        <title>Insect and environment-associated Actinomycetes.</title>
        <authorList>
            <person name="Currrie C."/>
            <person name="Chevrette M."/>
            <person name="Carlson C."/>
            <person name="Stubbendieck R."/>
            <person name="Wendt-Pienkowski E."/>
        </authorList>
    </citation>
    <scope>NUCLEOTIDE SEQUENCE [LARGE SCALE GENOMIC DNA]</scope>
    <source>
        <strain evidence="2 3">SID8386</strain>
    </source>
</reference>
<protein>
    <submittedName>
        <fullName evidence="2">SDR family oxidoreductase</fullName>
    </submittedName>
</protein>
<comment type="caution">
    <text evidence="2">The sequence shown here is derived from an EMBL/GenBank/DDBJ whole genome shotgun (WGS) entry which is preliminary data.</text>
</comment>
<dbReference type="InterPro" id="IPR002347">
    <property type="entry name" value="SDR_fam"/>
</dbReference>
<proteinExistence type="inferred from homology"/>
<dbReference type="EMBL" id="JAAGNC010000189">
    <property type="protein sequence ID" value="NEC61112.1"/>
    <property type="molecule type" value="Genomic_DNA"/>
</dbReference>
<organism evidence="2 3">
    <name type="scientific">Amycolatopsis rubida</name>
    <dbReference type="NCBI Taxonomy" id="112413"/>
    <lineage>
        <taxon>Bacteria</taxon>
        <taxon>Bacillati</taxon>
        <taxon>Actinomycetota</taxon>
        <taxon>Actinomycetes</taxon>
        <taxon>Pseudonocardiales</taxon>
        <taxon>Pseudonocardiaceae</taxon>
        <taxon>Amycolatopsis</taxon>
    </lineage>
</organism>
<dbReference type="PANTHER" id="PTHR42760">
    <property type="entry name" value="SHORT-CHAIN DEHYDROGENASES/REDUCTASES FAMILY MEMBER"/>
    <property type="match status" value="1"/>
</dbReference>
<dbReference type="PANTHER" id="PTHR42760:SF122">
    <property type="entry name" value="NAD(P)-BINDING PROTEIN"/>
    <property type="match status" value="1"/>
</dbReference>
<evidence type="ECO:0000313" key="3">
    <source>
        <dbReference type="Proteomes" id="UP000470404"/>
    </source>
</evidence>
<keyword evidence="3" id="KW-1185">Reference proteome</keyword>